<dbReference type="Proteomes" id="UP000827549">
    <property type="component" value="Chromosome 2"/>
</dbReference>
<dbReference type="EMBL" id="CP086715">
    <property type="protein sequence ID" value="WOO78527.1"/>
    <property type="molecule type" value="Genomic_DNA"/>
</dbReference>
<dbReference type="Gene3D" id="1.20.80.10">
    <property type="match status" value="1"/>
</dbReference>
<dbReference type="RefSeq" id="XP_062624559.1">
    <property type="nucleotide sequence ID" value="XM_062768575.1"/>
</dbReference>
<sequence>MTLAHDFTAASTAFDRLRPSLGVEQANEVLAYKTQAERGDWNGVFPNDVPHDLKAEIWAWGRLQGVDTETAQRAFVDHVAALQKQRH</sequence>
<organism evidence="1 2">
    <name type="scientific">Vanrija pseudolonga</name>
    <dbReference type="NCBI Taxonomy" id="143232"/>
    <lineage>
        <taxon>Eukaryota</taxon>
        <taxon>Fungi</taxon>
        <taxon>Dikarya</taxon>
        <taxon>Basidiomycota</taxon>
        <taxon>Agaricomycotina</taxon>
        <taxon>Tremellomycetes</taxon>
        <taxon>Trichosporonales</taxon>
        <taxon>Trichosporonaceae</taxon>
        <taxon>Vanrija</taxon>
    </lineage>
</organism>
<dbReference type="SUPFAM" id="SSF47027">
    <property type="entry name" value="Acyl-CoA binding protein"/>
    <property type="match status" value="1"/>
</dbReference>
<dbReference type="GeneID" id="87805324"/>
<protein>
    <recommendedName>
        <fullName evidence="3">ACB domain-containing protein</fullName>
    </recommendedName>
</protein>
<reference evidence="1" key="1">
    <citation type="submission" date="2023-10" db="EMBL/GenBank/DDBJ databases">
        <authorList>
            <person name="Noh H."/>
        </authorList>
    </citation>
    <scope>NUCLEOTIDE SEQUENCE</scope>
    <source>
        <strain evidence="1">DUCC4014</strain>
    </source>
</reference>
<evidence type="ECO:0000313" key="1">
    <source>
        <dbReference type="EMBL" id="WOO78527.1"/>
    </source>
</evidence>
<gene>
    <name evidence="1" type="ORF">LOC62_02G002074</name>
</gene>
<dbReference type="AlphaFoldDB" id="A0AAF0Y348"/>
<name>A0AAF0Y348_9TREE</name>
<dbReference type="InterPro" id="IPR014352">
    <property type="entry name" value="FERM/acyl-CoA-bd_prot_sf"/>
</dbReference>
<evidence type="ECO:0008006" key="3">
    <source>
        <dbReference type="Google" id="ProtNLM"/>
    </source>
</evidence>
<accession>A0AAF0Y348</accession>
<dbReference type="InterPro" id="IPR035984">
    <property type="entry name" value="Acyl-CoA-binding_sf"/>
</dbReference>
<proteinExistence type="predicted"/>
<evidence type="ECO:0000313" key="2">
    <source>
        <dbReference type="Proteomes" id="UP000827549"/>
    </source>
</evidence>
<dbReference type="GO" id="GO:0000062">
    <property type="term" value="F:fatty-acyl-CoA binding"/>
    <property type="evidence" value="ECO:0007669"/>
    <property type="project" value="InterPro"/>
</dbReference>
<keyword evidence="2" id="KW-1185">Reference proteome</keyword>